<dbReference type="EMBL" id="JBBPBK010000001">
    <property type="protein sequence ID" value="KAK9293288.1"/>
    <property type="molecule type" value="Genomic_DNA"/>
</dbReference>
<comment type="subcellular location">
    <subcellularLocation>
        <location evidence="1">Nucleus</location>
    </subcellularLocation>
</comment>
<keyword evidence="4" id="KW-0238">DNA-binding</keyword>
<dbReference type="AlphaFoldDB" id="A0AAP0XAR7"/>
<dbReference type="Gene3D" id="3.30.730.10">
    <property type="entry name" value="AP2/ERF domain"/>
    <property type="match status" value="1"/>
</dbReference>
<comment type="caution">
    <text evidence="11">The sequence shown here is derived from an EMBL/GenBank/DDBJ whole genome shotgun (WGS) entry which is preliminary data.</text>
</comment>
<dbReference type="PROSITE" id="PS51032">
    <property type="entry name" value="AP2_ERF"/>
    <property type="match status" value="1"/>
</dbReference>
<dbReference type="PRINTS" id="PR00367">
    <property type="entry name" value="ETHRSPELEMNT"/>
</dbReference>
<accession>A0AAP0XAR7</accession>
<dbReference type="CDD" id="cd00018">
    <property type="entry name" value="AP2"/>
    <property type="match status" value="1"/>
</dbReference>
<dbReference type="PANTHER" id="PTHR31985:SF231">
    <property type="entry name" value="ETHYLENE-RESPONSIVE TRANSCRIPTION FACTOR ERF014"/>
    <property type="match status" value="1"/>
</dbReference>
<keyword evidence="12" id="KW-1185">Reference proteome</keyword>
<evidence type="ECO:0000313" key="11">
    <source>
        <dbReference type="EMBL" id="KAK9293288.1"/>
    </source>
</evidence>
<dbReference type="GO" id="GO:0009873">
    <property type="term" value="P:ethylene-activated signaling pathway"/>
    <property type="evidence" value="ECO:0007669"/>
    <property type="project" value="UniProtKB-KW"/>
</dbReference>
<evidence type="ECO:0000256" key="6">
    <source>
        <dbReference type="ARBA" id="ARBA00023163"/>
    </source>
</evidence>
<proteinExistence type="inferred from homology"/>
<evidence type="ECO:0000313" key="12">
    <source>
        <dbReference type="Proteomes" id="UP001415857"/>
    </source>
</evidence>
<dbReference type="InterPro" id="IPR036955">
    <property type="entry name" value="AP2/ERF_dom_sf"/>
</dbReference>
<dbReference type="GO" id="GO:0000976">
    <property type="term" value="F:transcription cis-regulatory region binding"/>
    <property type="evidence" value="ECO:0007669"/>
    <property type="project" value="UniProtKB-ARBA"/>
</dbReference>
<feature type="region of interest" description="Disordered" evidence="9">
    <location>
        <begin position="118"/>
        <end position="145"/>
    </location>
</feature>
<feature type="domain" description="AP2/ERF" evidence="10">
    <location>
        <begin position="25"/>
        <end position="82"/>
    </location>
</feature>
<keyword evidence="6" id="KW-0804">Transcription</keyword>
<evidence type="ECO:0000256" key="2">
    <source>
        <dbReference type="ARBA" id="ARBA00022745"/>
    </source>
</evidence>
<keyword evidence="2" id="KW-0936">Ethylene signaling pathway</keyword>
<dbReference type="PANTHER" id="PTHR31985">
    <property type="entry name" value="ETHYLENE-RESPONSIVE TRANSCRIPTION FACTOR ERF042-RELATED"/>
    <property type="match status" value="1"/>
</dbReference>
<evidence type="ECO:0000256" key="4">
    <source>
        <dbReference type="ARBA" id="ARBA00023125"/>
    </source>
</evidence>
<evidence type="ECO:0000256" key="7">
    <source>
        <dbReference type="ARBA" id="ARBA00023242"/>
    </source>
</evidence>
<dbReference type="InterPro" id="IPR016177">
    <property type="entry name" value="DNA-bd_dom_sf"/>
</dbReference>
<evidence type="ECO:0000259" key="10">
    <source>
        <dbReference type="PROSITE" id="PS51032"/>
    </source>
</evidence>
<keyword evidence="5" id="KW-0010">Activator</keyword>
<evidence type="ECO:0000256" key="3">
    <source>
        <dbReference type="ARBA" id="ARBA00023015"/>
    </source>
</evidence>
<dbReference type="SMART" id="SM00380">
    <property type="entry name" value="AP2"/>
    <property type="match status" value="1"/>
</dbReference>
<name>A0AAP0XAR7_LIQFO</name>
<dbReference type="Proteomes" id="UP001415857">
    <property type="component" value="Unassembled WGS sequence"/>
</dbReference>
<evidence type="ECO:0000256" key="9">
    <source>
        <dbReference type="SAM" id="MobiDB-lite"/>
    </source>
</evidence>
<dbReference type="InterPro" id="IPR051032">
    <property type="entry name" value="AP2/ERF_TF_ERF_subfamily"/>
</dbReference>
<reference evidence="11 12" key="1">
    <citation type="journal article" date="2024" name="Plant J.">
        <title>Genome sequences and population genomics reveal climatic adaptation and genomic divergence between two closely related sweetgum species.</title>
        <authorList>
            <person name="Xu W.Q."/>
            <person name="Ren C.Q."/>
            <person name="Zhang X.Y."/>
            <person name="Comes H.P."/>
            <person name="Liu X.H."/>
            <person name="Li Y.G."/>
            <person name="Kettle C.J."/>
            <person name="Jalonen R."/>
            <person name="Gaisberger H."/>
            <person name="Ma Y.Z."/>
            <person name="Qiu Y.X."/>
        </authorList>
    </citation>
    <scope>NUCLEOTIDE SEQUENCE [LARGE SCALE GENOMIC DNA]</scope>
    <source>
        <strain evidence="11">Hangzhou</strain>
    </source>
</reference>
<dbReference type="InterPro" id="IPR001471">
    <property type="entry name" value="AP2/ERF_dom"/>
</dbReference>
<gene>
    <name evidence="11" type="ORF">L1049_021280</name>
</gene>
<dbReference type="Pfam" id="PF00847">
    <property type="entry name" value="AP2"/>
    <property type="match status" value="1"/>
</dbReference>
<keyword evidence="7" id="KW-0539">Nucleus</keyword>
<dbReference type="GO" id="GO:0003700">
    <property type="term" value="F:DNA-binding transcription factor activity"/>
    <property type="evidence" value="ECO:0007669"/>
    <property type="project" value="InterPro"/>
</dbReference>
<dbReference type="FunFam" id="3.30.730.10:FF:000006">
    <property type="entry name" value="ethylene-responsive transcription factor ERF014-like"/>
    <property type="match status" value="1"/>
</dbReference>
<comment type="similarity">
    <text evidence="8">Belongs to the AP2/ERF transcription factor family. ERF subfamily.</text>
</comment>
<feature type="compositionally biased region" description="Basic and acidic residues" evidence="9">
    <location>
        <begin position="1"/>
        <end position="10"/>
    </location>
</feature>
<evidence type="ECO:0000256" key="5">
    <source>
        <dbReference type="ARBA" id="ARBA00023159"/>
    </source>
</evidence>
<sequence>MGKYGDKIKPEPSTPSLSSSFRKKKYRGIRMRKWGSWVSEIRAPDRQSRIWLGSYSTPEAAARAYDAALLCLKGPTANLNFPINPSLPALPPQTITSPKSIKKVAAAAANSFYTESSATTTPLSSSSHTHSPSSPSPSPSWISSPFDQPVANSHAELTPCSTNYTEEWILPSYPTIELDDLQHSPKCIDQMLDVWSSFTSPLTEEFYEEGDIHLWSFC</sequence>
<evidence type="ECO:0000256" key="1">
    <source>
        <dbReference type="ARBA" id="ARBA00004123"/>
    </source>
</evidence>
<dbReference type="GO" id="GO:0005634">
    <property type="term" value="C:nucleus"/>
    <property type="evidence" value="ECO:0007669"/>
    <property type="project" value="UniProtKB-SubCell"/>
</dbReference>
<dbReference type="SUPFAM" id="SSF54171">
    <property type="entry name" value="DNA-binding domain"/>
    <property type="match status" value="1"/>
</dbReference>
<protein>
    <recommendedName>
        <fullName evidence="10">AP2/ERF domain-containing protein</fullName>
    </recommendedName>
</protein>
<keyword evidence="3" id="KW-0805">Transcription regulation</keyword>
<feature type="region of interest" description="Disordered" evidence="9">
    <location>
        <begin position="1"/>
        <end position="22"/>
    </location>
</feature>
<evidence type="ECO:0000256" key="8">
    <source>
        <dbReference type="ARBA" id="ARBA00024343"/>
    </source>
</evidence>
<organism evidence="11 12">
    <name type="scientific">Liquidambar formosana</name>
    <name type="common">Formosan gum</name>
    <dbReference type="NCBI Taxonomy" id="63359"/>
    <lineage>
        <taxon>Eukaryota</taxon>
        <taxon>Viridiplantae</taxon>
        <taxon>Streptophyta</taxon>
        <taxon>Embryophyta</taxon>
        <taxon>Tracheophyta</taxon>
        <taxon>Spermatophyta</taxon>
        <taxon>Magnoliopsida</taxon>
        <taxon>eudicotyledons</taxon>
        <taxon>Gunneridae</taxon>
        <taxon>Pentapetalae</taxon>
        <taxon>Saxifragales</taxon>
        <taxon>Altingiaceae</taxon>
        <taxon>Liquidambar</taxon>
    </lineage>
</organism>